<evidence type="ECO:0000313" key="1">
    <source>
        <dbReference type="EMBL" id="MBF7982864.1"/>
    </source>
</evidence>
<dbReference type="EMBL" id="JADOBI010000022">
    <property type="protein sequence ID" value="MBF7982864.1"/>
    <property type="molecule type" value="Genomic_DNA"/>
</dbReference>
<dbReference type="Proteomes" id="UP000636811">
    <property type="component" value="Unassembled WGS sequence"/>
</dbReference>
<sequence>MNFNRFQCQEFIETELGCTDYTQLSSYKHIFKDYSLRETKLDELRGKAKADAKDLYFKALITFLEATNGIKRGQSSWPIVKLYYSLFYSLRVFLLLSGNVILKNGTRDIYGLKISAGEKPEKLNCTGISGDHKVTIKYFKELFSHSEKINTNNIDGQHVFDWIMSYRELVNYRINSFIEPQFGYEVVPNLFIATSSYDDLVSRYLNHPDIIYCFLKDHSIYATPLLFLKKSHDFLKENYGDEDILSEERCAASKSVIEQMDLKDSKVLKNLIFEL</sequence>
<keyword evidence="2" id="KW-1185">Reference proteome</keyword>
<dbReference type="RefSeq" id="WP_195816415.1">
    <property type="nucleotide sequence ID" value="NZ_JADOBI010000022.1"/>
</dbReference>
<gene>
    <name evidence="1" type="ORF">IV433_26025</name>
</gene>
<proteinExistence type="predicted"/>
<evidence type="ECO:0000313" key="2">
    <source>
        <dbReference type="Proteomes" id="UP000636811"/>
    </source>
</evidence>
<reference evidence="1 2" key="1">
    <citation type="submission" date="2020-11" db="EMBL/GenBank/DDBJ databases">
        <title>Taxonomic investigation of Rahnella strains.</title>
        <authorList>
            <person name="Lee S.D."/>
        </authorList>
    </citation>
    <scope>NUCLEOTIDE SEQUENCE [LARGE SCALE GENOMIC DNA]</scope>
    <source>
        <strain evidence="1 2">SAP-17</strain>
    </source>
</reference>
<organism evidence="1 2">
    <name type="scientific">Rahnella laticis</name>
    <dbReference type="NCBI Taxonomy" id="2787622"/>
    <lineage>
        <taxon>Bacteria</taxon>
        <taxon>Pseudomonadati</taxon>
        <taxon>Pseudomonadota</taxon>
        <taxon>Gammaproteobacteria</taxon>
        <taxon>Enterobacterales</taxon>
        <taxon>Yersiniaceae</taxon>
        <taxon>Rahnella</taxon>
    </lineage>
</organism>
<comment type="caution">
    <text evidence="1">The sequence shown here is derived from an EMBL/GenBank/DDBJ whole genome shotgun (WGS) entry which is preliminary data.</text>
</comment>
<protein>
    <submittedName>
        <fullName evidence="1">Uncharacterized protein</fullName>
    </submittedName>
</protein>
<accession>A0ABS0EDG5</accession>
<name>A0ABS0EDG5_9GAMM</name>